<reference evidence="4 5" key="1">
    <citation type="submission" date="2020-08" db="EMBL/GenBank/DDBJ databases">
        <title>Genomic Encyclopedia of Type Strains, Phase IV (KMG-IV): sequencing the most valuable type-strain genomes for metagenomic binning, comparative biology and taxonomic classification.</title>
        <authorList>
            <person name="Goeker M."/>
        </authorList>
    </citation>
    <scope>NUCLEOTIDE SEQUENCE [LARGE SCALE GENOMIC DNA]</scope>
    <source>
        <strain evidence="4 5">DSM 26385</strain>
    </source>
</reference>
<dbReference type="GO" id="GO:0016020">
    <property type="term" value="C:membrane"/>
    <property type="evidence" value="ECO:0007669"/>
    <property type="project" value="TreeGrafter"/>
</dbReference>
<dbReference type="GO" id="GO:0016491">
    <property type="term" value="F:oxidoreductase activity"/>
    <property type="evidence" value="ECO:0007669"/>
    <property type="project" value="UniProtKB-KW"/>
</dbReference>
<gene>
    <name evidence="4" type="ORF">GGQ66_001917</name>
</gene>
<dbReference type="Pfam" id="PF00106">
    <property type="entry name" value="adh_short"/>
    <property type="match status" value="1"/>
</dbReference>
<dbReference type="InterPro" id="IPR036291">
    <property type="entry name" value="NAD(P)-bd_dom_sf"/>
</dbReference>
<name>A0A7W6K1A1_9HYPH</name>
<keyword evidence="2" id="KW-0560">Oxidoreductase</keyword>
<evidence type="ECO:0000256" key="3">
    <source>
        <dbReference type="RuleBase" id="RU000363"/>
    </source>
</evidence>
<sequence>MTNQKTVLISGGNRGIGAAAGRAFMEAGWNVSLGMRNPVLPDWANPETVDVHAYDALDAASPQVWAADVLTRFGRIDAVVANAGIMVRKTAIDATDEEFESLMNVNVNGPRRLVKACWEPLVASGSGRVVIVASLSGKRVKSAISGAYSVSKFAALGLSHAIRQAGFDKGVRATAVCPGFVATDMGVPLATATPVDALTQPEDIASSIVHVVSLPNRASVSEFWVNCLLDDSY</sequence>
<dbReference type="PRINTS" id="PR00081">
    <property type="entry name" value="GDHRDH"/>
</dbReference>
<keyword evidence="5" id="KW-1185">Reference proteome</keyword>
<dbReference type="PANTHER" id="PTHR44196">
    <property type="entry name" value="DEHYDROGENASE/REDUCTASE SDR FAMILY MEMBER 7B"/>
    <property type="match status" value="1"/>
</dbReference>
<comment type="caution">
    <text evidence="4">The sequence shown here is derived from an EMBL/GenBank/DDBJ whole genome shotgun (WGS) entry which is preliminary data.</text>
</comment>
<dbReference type="InterPro" id="IPR002347">
    <property type="entry name" value="SDR_fam"/>
</dbReference>
<proteinExistence type="inferred from homology"/>
<dbReference type="SUPFAM" id="SSF51735">
    <property type="entry name" value="NAD(P)-binding Rossmann-fold domains"/>
    <property type="match status" value="1"/>
</dbReference>
<dbReference type="AlphaFoldDB" id="A0A7W6K1A1"/>
<dbReference type="InterPro" id="IPR020904">
    <property type="entry name" value="Sc_DH/Rdtase_CS"/>
</dbReference>
<protein>
    <submittedName>
        <fullName evidence="4">NAD(P)-dependent dehydrogenase (Short-subunit alcohol dehydrogenase family)</fullName>
    </submittedName>
</protein>
<organism evidence="4 5">
    <name type="scientific">Allorhizobium borbori</name>
    <dbReference type="NCBI Taxonomy" id="485907"/>
    <lineage>
        <taxon>Bacteria</taxon>
        <taxon>Pseudomonadati</taxon>
        <taxon>Pseudomonadota</taxon>
        <taxon>Alphaproteobacteria</taxon>
        <taxon>Hyphomicrobiales</taxon>
        <taxon>Rhizobiaceae</taxon>
        <taxon>Rhizobium/Agrobacterium group</taxon>
        <taxon>Allorhizobium</taxon>
    </lineage>
</organism>
<accession>A0A7W6K1A1</accession>
<dbReference type="Gene3D" id="3.40.50.720">
    <property type="entry name" value="NAD(P)-binding Rossmann-like Domain"/>
    <property type="match status" value="1"/>
</dbReference>
<dbReference type="Proteomes" id="UP000584824">
    <property type="component" value="Unassembled WGS sequence"/>
</dbReference>
<dbReference type="PRINTS" id="PR00080">
    <property type="entry name" value="SDRFAMILY"/>
</dbReference>
<evidence type="ECO:0000256" key="1">
    <source>
        <dbReference type="ARBA" id="ARBA00006484"/>
    </source>
</evidence>
<dbReference type="EMBL" id="JACIDU010000006">
    <property type="protein sequence ID" value="MBB4103360.1"/>
    <property type="molecule type" value="Genomic_DNA"/>
</dbReference>
<dbReference type="RefSeq" id="WP_183791792.1">
    <property type="nucleotide sequence ID" value="NZ_JACIDU010000006.1"/>
</dbReference>
<dbReference type="PROSITE" id="PS00061">
    <property type="entry name" value="ADH_SHORT"/>
    <property type="match status" value="1"/>
</dbReference>
<evidence type="ECO:0000313" key="5">
    <source>
        <dbReference type="Proteomes" id="UP000584824"/>
    </source>
</evidence>
<comment type="similarity">
    <text evidence="1 3">Belongs to the short-chain dehydrogenases/reductases (SDR) family.</text>
</comment>
<evidence type="ECO:0000256" key="2">
    <source>
        <dbReference type="ARBA" id="ARBA00023002"/>
    </source>
</evidence>
<dbReference type="PANTHER" id="PTHR44196:SF1">
    <property type="entry name" value="DEHYDROGENASE_REDUCTASE SDR FAMILY MEMBER 7B"/>
    <property type="match status" value="1"/>
</dbReference>
<evidence type="ECO:0000313" key="4">
    <source>
        <dbReference type="EMBL" id="MBB4103360.1"/>
    </source>
</evidence>